<dbReference type="CTD" id="32079"/>
<feature type="compositionally biased region" description="Basic and acidic residues" evidence="1">
    <location>
        <begin position="128"/>
        <end position="143"/>
    </location>
</feature>
<dbReference type="FunCoup" id="A0A6P8ZGY4">
    <property type="interactions" value="12"/>
</dbReference>
<evidence type="ECO:0000313" key="2">
    <source>
        <dbReference type="Proteomes" id="UP000515158"/>
    </source>
</evidence>
<name>A0A6P8ZGY4_THRPL</name>
<protein>
    <submittedName>
        <fullName evidence="3">PAXIP1-associated glutamate-rich protein 1</fullName>
    </submittedName>
</protein>
<feature type="region of interest" description="Disordered" evidence="1">
    <location>
        <begin position="1"/>
        <end position="32"/>
    </location>
</feature>
<evidence type="ECO:0000256" key="1">
    <source>
        <dbReference type="SAM" id="MobiDB-lite"/>
    </source>
</evidence>
<dbReference type="GO" id="GO:1902808">
    <property type="term" value="P:positive regulation of cell cycle G1/S phase transition"/>
    <property type="evidence" value="ECO:0007669"/>
    <property type="project" value="TreeGrafter"/>
</dbReference>
<feature type="compositionally biased region" description="Acidic residues" evidence="1">
    <location>
        <begin position="1"/>
        <end position="20"/>
    </location>
</feature>
<dbReference type="Proteomes" id="UP000515158">
    <property type="component" value="Unplaced"/>
</dbReference>
<dbReference type="OrthoDB" id="10067843at2759"/>
<feature type="region of interest" description="Disordered" evidence="1">
    <location>
        <begin position="95"/>
        <end position="143"/>
    </location>
</feature>
<dbReference type="GeneID" id="117639406"/>
<evidence type="ECO:0000313" key="3">
    <source>
        <dbReference type="RefSeq" id="XP_034230909.1"/>
    </source>
</evidence>
<dbReference type="KEGG" id="tpal:117639406"/>
<dbReference type="GO" id="GO:0030331">
    <property type="term" value="F:nuclear estrogen receptor binding"/>
    <property type="evidence" value="ECO:0007669"/>
    <property type="project" value="TreeGrafter"/>
</dbReference>
<dbReference type="RefSeq" id="XP_034230909.1">
    <property type="nucleotide sequence ID" value="XM_034375018.1"/>
</dbReference>
<dbReference type="GO" id="GO:0033148">
    <property type="term" value="P:positive regulation of intracellular estrogen receptor signaling pathway"/>
    <property type="evidence" value="ECO:0007669"/>
    <property type="project" value="TreeGrafter"/>
</dbReference>
<dbReference type="PANTHER" id="PTHR28467:SF1">
    <property type="entry name" value="PAXIP1-ASSOCIATED GLUTAMATE-RICH PROTEIN 1"/>
    <property type="match status" value="1"/>
</dbReference>
<dbReference type="InterPro" id="IPR028213">
    <property type="entry name" value="PA1"/>
</dbReference>
<gene>
    <name evidence="3" type="primary">LOC117639406</name>
</gene>
<organism evidence="3">
    <name type="scientific">Thrips palmi</name>
    <name type="common">Melon thrips</name>
    <dbReference type="NCBI Taxonomy" id="161013"/>
    <lineage>
        <taxon>Eukaryota</taxon>
        <taxon>Metazoa</taxon>
        <taxon>Ecdysozoa</taxon>
        <taxon>Arthropoda</taxon>
        <taxon>Hexapoda</taxon>
        <taxon>Insecta</taxon>
        <taxon>Pterygota</taxon>
        <taxon>Neoptera</taxon>
        <taxon>Paraneoptera</taxon>
        <taxon>Thysanoptera</taxon>
        <taxon>Terebrantia</taxon>
        <taxon>Thripoidea</taxon>
        <taxon>Thripidae</taxon>
        <taxon>Thrips</taxon>
    </lineage>
</organism>
<proteinExistence type="predicted"/>
<reference evidence="3" key="1">
    <citation type="submission" date="2025-08" db="UniProtKB">
        <authorList>
            <consortium name="RefSeq"/>
        </authorList>
    </citation>
    <scope>IDENTIFICATION</scope>
    <source>
        <tissue evidence="3">Total insect</tissue>
    </source>
</reference>
<dbReference type="GO" id="GO:0044666">
    <property type="term" value="C:MLL3/4 complex"/>
    <property type="evidence" value="ECO:0007669"/>
    <property type="project" value="TreeGrafter"/>
</dbReference>
<accession>A0A6P8ZGY4</accession>
<dbReference type="InParanoid" id="A0A6P8ZGY4"/>
<keyword evidence="2" id="KW-1185">Reference proteome</keyword>
<dbReference type="AlphaFoldDB" id="A0A6P8ZGY4"/>
<sequence length="143" mass="16142">MPEMGDSEEAWTVDCSDDESNSSTKLEPVPPSSEVIRMYEALESNGPLPIQWKWPHGRRAPTDSSGFIEEDIEETEETKVEEKSDFDFMDEAATPVLRKGKASGPKGSAKKKTSSFSGILSNIKRHRQQEQLEKEKLTVRNKR</sequence>
<dbReference type="Pfam" id="PF15364">
    <property type="entry name" value="PAXIP1_C"/>
    <property type="match status" value="1"/>
</dbReference>
<dbReference type="PANTHER" id="PTHR28467">
    <property type="entry name" value="PAXIP1-ASSOCIATED GLUTAMATE-RICH PROTEIN 1"/>
    <property type="match status" value="1"/>
</dbReference>